<dbReference type="RefSeq" id="WP_058239927.1">
    <property type="nucleotide sequence ID" value="NZ_CYPW01000021.1"/>
</dbReference>
<dbReference type="PANTHER" id="PTHR13504:SF39">
    <property type="entry name" value="CELL FILAMENTATION PROTEIN"/>
    <property type="match status" value="1"/>
</dbReference>
<accession>A0A0P1ER11</accession>
<evidence type="ECO:0000313" key="3">
    <source>
        <dbReference type="EMBL" id="CUH52714.1"/>
    </source>
</evidence>
<dbReference type="InterPro" id="IPR013436">
    <property type="entry name" value="Mobile_mystery_prot_B"/>
</dbReference>
<dbReference type="InterPro" id="IPR040198">
    <property type="entry name" value="Fido_containing"/>
</dbReference>
<sequence length="201" mass="23024">MTGILNQPEGATPLTADELQGLKLPGITTHGELNEVEAVNIEQGLRWLDRRPRGFDLLTDESAKEIHRQLFGDVWTWAGEYRLTEKNIGVQVWHISTEMRYCLDDARVWLENEVYEPAEAVARFHHRLVSIHPFPNGNGRWSRIMADELLRRIDDDLFLDWSGGGSLQSDNDHRRHYIDALRAADGYEFDPLIDFVAGSIS</sequence>
<dbReference type="Pfam" id="PF02661">
    <property type="entry name" value="Fic"/>
    <property type="match status" value="1"/>
</dbReference>
<reference evidence="3 4" key="1">
    <citation type="submission" date="2015-09" db="EMBL/GenBank/DDBJ databases">
        <authorList>
            <consortium name="Swine Surveillance"/>
        </authorList>
    </citation>
    <scope>NUCLEOTIDE SEQUENCE [LARGE SCALE GENOMIC DNA]</scope>
    <source>
        <strain evidence="3 4">CECT 7688</strain>
    </source>
</reference>
<dbReference type="InterPro" id="IPR036597">
    <property type="entry name" value="Fido-like_dom_sf"/>
</dbReference>
<organism evidence="3 4">
    <name type="scientific">Shimia marina</name>
    <dbReference type="NCBI Taxonomy" id="321267"/>
    <lineage>
        <taxon>Bacteria</taxon>
        <taxon>Pseudomonadati</taxon>
        <taxon>Pseudomonadota</taxon>
        <taxon>Alphaproteobacteria</taxon>
        <taxon>Rhodobacterales</taxon>
        <taxon>Roseobacteraceae</taxon>
    </lineage>
</organism>
<feature type="active site" evidence="1">
    <location>
        <position position="132"/>
    </location>
</feature>
<protein>
    <submittedName>
        <fullName evidence="3">Mobile mystery protein B</fullName>
    </submittedName>
</protein>
<dbReference type="PROSITE" id="PS51459">
    <property type="entry name" value="FIDO"/>
    <property type="match status" value="1"/>
</dbReference>
<dbReference type="OrthoDB" id="9813719at2"/>
<dbReference type="NCBIfam" id="TIGR02613">
    <property type="entry name" value="mob_myst_B"/>
    <property type="match status" value="1"/>
</dbReference>
<dbReference type="EMBL" id="CYPW01000021">
    <property type="protein sequence ID" value="CUH52714.1"/>
    <property type="molecule type" value="Genomic_DNA"/>
</dbReference>
<evidence type="ECO:0000259" key="2">
    <source>
        <dbReference type="PROSITE" id="PS51459"/>
    </source>
</evidence>
<dbReference type="AlphaFoldDB" id="A0A0P1ER11"/>
<dbReference type="Proteomes" id="UP000054823">
    <property type="component" value="Unassembled WGS sequence"/>
</dbReference>
<dbReference type="Gene3D" id="1.10.3290.10">
    <property type="entry name" value="Fido-like domain"/>
    <property type="match status" value="1"/>
</dbReference>
<name>A0A0P1ER11_9RHOB</name>
<dbReference type="SUPFAM" id="SSF140931">
    <property type="entry name" value="Fic-like"/>
    <property type="match status" value="1"/>
</dbReference>
<dbReference type="STRING" id="321267.SHM7688_02161"/>
<evidence type="ECO:0000313" key="4">
    <source>
        <dbReference type="Proteomes" id="UP000054823"/>
    </source>
</evidence>
<dbReference type="InterPro" id="IPR003812">
    <property type="entry name" value="Fido"/>
</dbReference>
<evidence type="ECO:0000256" key="1">
    <source>
        <dbReference type="PIRSR" id="PIRSR640198-1"/>
    </source>
</evidence>
<proteinExistence type="predicted"/>
<gene>
    <name evidence="3" type="ORF">SHM7688_02161</name>
</gene>
<keyword evidence="4" id="KW-1185">Reference proteome</keyword>
<dbReference type="PANTHER" id="PTHR13504">
    <property type="entry name" value="FIDO DOMAIN-CONTAINING PROTEIN DDB_G0283145"/>
    <property type="match status" value="1"/>
</dbReference>
<feature type="domain" description="Fido" evidence="2">
    <location>
        <begin position="58"/>
        <end position="198"/>
    </location>
</feature>